<protein>
    <submittedName>
        <fullName evidence="1">Uncharacterized protein</fullName>
    </submittedName>
</protein>
<proteinExistence type="predicted"/>
<sequence>MNLWEGKYQRSYIKWCRQAETDMRRQQDSDRFESLSVTDKTLLVDEAEQPALSFKYIFDQSGNY</sequence>
<organism evidence="1 2">
    <name type="scientific">Daphnia magna</name>
    <dbReference type="NCBI Taxonomy" id="35525"/>
    <lineage>
        <taxon>Eukaryota</taxon>
        <taxon>Metazoa</taxon>
        <taxon>Ecdysozoa</taxon>
        <taxon>Arthropoda</taxon>
        <taxon>Crustacea</taxon>
        <taxon>Branchiopoda</taxon>
        <taxon>Diplostraca</taxon>
        <taxon>Cladocera</taxon>
        <taxon>Anomopoda</taxon>
        <taxon>Daphniidae</taxon>
        <taxon>Daphnia</taxon>
    </lineage>
</organism>
<evidence type="ECO:0000313" key="1">
    <source>
        <dbReference type="EMBL" id="KAK4005028.1"/>
    </source>
</evidence>
<name>A0ABQ9YX16_9CRUS</name>
<reference evidence="1 2" key="1">
    <citation type="journal article" date="2023" name="Nucleic Acids Res.">
        <title>The hologenome of Daphnia magna reveals possible DNA methylation and microbiome-mediated evolution of the host genome.</title>
        <authorList>
            <person name="Chaturvedi A."/>
            <person name="Li X."/>
            <person name="Dhandapani V."/>
            <person name="Marshall H."/>
            <person name="Kissane S."/>
            <person name="Cuenca-Cambronero M."/>
            <person name="Asole G."/>
            <person name="Calvet F."/>
            <person name="Ruiz-Romero M."/>
            <person name="Marangio P."/>
            <person name="Guigo R."/>
            <person name="Rago D."/>
            <person name="Mirbahai L."/>
            <person name="Eastwood N."/>
            <person name="Colbourne J.K."/>
            <person name="Zhou J."/>
            <person name="Mallon E."/>
            <person name="Orsini L."/>
        </authorList>
    </citation>
    <scope>NUCLEOTIDE SEQUENCE [LARGE SCALE GENOMIC DNA]</scope>
    <source>
        <strain evidence="1">LRV0_1</strain>
    </source>
</reference>
<dbReference type="EMBL" id="JAOYFB010000001">
    <property type="protein sequence ID" value="KAK4005028.1"/>
    <property type="molecule type" value="Genomic_DNA"/>
</dbReference>
<accession>A0ABQ9YX16</accession>
<keyword evidence="2" id="KW-1185">Reference proteome</keyword>
<evidence type="ECO:0000313" key="2">
    <source>
        <dbReference type="Proteomes" id="UP001234178"/>
    </source>
</evidence>
<dbReference type="Proteomes" id="UP001234178">
    <property type="component" value="Unassembled WGS sequence"/>
</dbReference>
<gene>
    <name evidence="1" type="ORF">OUZ56_006753</name>
</gene>
<comment type="caution">
    <text evidence="1">The sequence shown here is derived from an EMBL/GenBank/DDBJ whole genome shotgun (WGS) entry which is preliminary data.</text>
</comment>